<dbReference type="AlphaFoldDB" id="A0A6V8MQG3"/>
<reference evidence="4" key="3">
    <citation type="submission" date="2022-04" db="EMBL/GenBank/DDBJ databases">
        <authorList>
            <person name="Liu G."/>
        </authorList>
    </citation>
    <scope>NUCLEOTIDE SEQUENCE</scope>
    <source>
        <strain evidence="4">RG22</strain>
    </source>
</reference>
<dbReference type="Gene3D" id="3.40.190.10">
    <property type="entry name" value="Periplasmic binding protein-like II"/>
    <property type="match status" value="2"/>
</dbReference>
<evidence type="ECO:0000313" key="3">
    <source>
        <dbReference type="EMBL" id="GFO62295.1"/>
    </source>
</evidence>
<evidence type="ECO:0000313" key="6">
    <source>
        <dbReference type="Proteomes" id="UP000831485"/>
    </source>
</evidence>
<dbReference type="InterPro" id="IPR050811">
    <property type="entry name" value="Phosphate_ABC_transporter"/>
</dbReference>
<proteinExistence type="predicted"/>
<dbReference type="RefSeq" id="WP_183344193.1">
    <property type="nucleotide sequence ID" value="NZ_BLXY01000001.1"/>
</dbReference>
<protein>
    <submittedName>
        <fullName evidence="3">Phosphate-binding protein</fullName>
    </submittedName>
    <submittedName>
        <fullName evidence="4">Substrate-binding domain-containing protein</fullName>
    </submittedName>
</protein>
<dbReference type="Proteomes" id="UP000568888">
    <property type="component" value="Unassembled WGS sequence"/>
</dbReference>
<dbReference type="PROSITE" id="PS51257">
    <property type="entry name" value="PROKAR_LIPOPROTEIN"/>
    <property type="match status" value="1"/>
</dbReference>
<dbReference type="EMBL" id="CP096574">
    <property type="protein sequence ID" value="UPU36096.1"/>
    <property type="molecule type" value="Genomic_DNA"/>
</dbReference>
<feature type="domain" description="PBP" evidence="2">
    <location>
        <begin position="33"/>
        <end position="187"/>
    </location>
</feature>
<accession>A0A6V8MQG3</accession>
<organism evidence="3 5">
    <name type="scientific">Geomonas paludis</name>
    <dbReference type="NCBI Taxonomy" id="2740185"/>
    <lineage>
        <taxon>Bacteria</taxon>
        <taxon>Pseudomonadati</taxon>
        <taxon>Thermodesulfobacteriota</taxon>
        <taxon>Desulfuromonadia</taxon>
        <taxon>Geobacterales</taxon>
        <taxon>Geobacteraceae</taxon>
        <taxon>Geomonas</taxon>
    </lineage>
</organism>
<evidence type="ECO:0000313" key="4">
    <source>
        <dbReference type="EMBL" id="UPU36096.1"/>
    </source>
</evidence>
<dbReference type="PANTHER" id="PTHR30570">
    <property type="entry name" value="PERIPLASMIC PHOSPHATE BINDING COMPONENT OF PHOSPHATE ABC TRANSPORTER"/>
    <property type="match status" value="1"/>
</dbReference>
<keyword evidence="6" id="KW-1185">Reference proteome</keyword>
<dbReference type="EMBL" id="BLXY01000001">
    <property type="protein sequence ID" value="GFO62295.1"/>
    <property type="molecule type" value="Genomic_DNA"/>
</dbReference>
<evidence type="ECO:0000259" key="2">
    <source>
        <dbReference type="Pfam" id="PF12849"/>
    </source>
</evidence>
<reference evidence="5" key="1">
    <citation type="submission" date="2020-06" db="EMBL/GenBank/DDBJ databases">
        <title>Draft genomic sequecing of Geomonas sp. Red736.</title>
        <authorList>
            <person name="Itoh H."/>
            <person name="Xu Z.X."/>
            <person name="Ushijima N."/>
            <person name="Masuda Y."/>
            <person name="Shiratori Y."/>
            <person name="Senoo K."/>
        </authorList>
    </citation>
    <scope>NUCLEOTIDE SEQUENCE [LARGE SCALE GENOMIC DNA]</scope>
    <source>
        <strain evidence="5">Red736</strain>
    </source>
</reference>
<keyword evidence="1" id="KW-0732">Signal</keyword>
<dbReference type="PANTHER" id="PTHR30570:SF1">
    <property type="entry name" value="PHOSPHATE-BINDING PROTEIN PSTS"/>
    <property type="match status" value="1"/>
</dbReference>
<evidence type="ECO:0000313" key="5">
    <source>
        <dbReference type="Proteomes" id="UP000568888"/>
    </source>
</evidence>
<gene>
    <name evidence="3" type="ORF">GMPD_02140</name>
    <name evidence="4" type="ORF">M1B72_22110</name>
</gene>
<dbReference type="InterPro" id="IPR024370">
    <property type="entry name" value="PBP_domain"/>
</dbReference>
<dbReference type="Proteomes" id="UP000831485">
    <property type="component" value="Chromosome"/>
</dbReference>
<evidence type="ECO:0000256" key="1">
    <source>
        <dbReference type="ARBA" id="ARBA00022729"/>
    </source>
</evidence>
<reference evidence="3" key="2">
    <citation type="journal article" date="2021" name="Int. J. Syst. Evol. Microbiol.">
        <title>Geomonas silvestris sp. nov., Geomonas paludis sp. nov. and Geomonas limicola sp. nov., isolated from terrestrial environments, and emended description of the genus Geomonas.</title>
        <authorList>
            <person name="Itoh H."/>
            <person name="Xu Z."/>
            <person name="Masuda Y."/>
            <person name="Ushijima N."/>
            <person name="Hayakawa C."/>
            <person name="Shiratori Y."/>
            <person name="Senoo K."/>
        </authorList>
    </citation>
    <scope>NUCLEOTIDE SEQUENCE</scope>
    <source>
        <strain evidence="3">Red736</strain>
    </source>
</reference>
<dbReference type="SUPFAM" id="SSF53850">
    <property type="entry name" value="Periplasmic binding protein-like II"/>
    <property type="match status" value="1"/>
</dbReference>
<dbReference type="Pfam" id="PF12849">
    <property type="entry name" value="PBP_like_2"/>
    <property type="match status" value="1"/>
</dbReference>
<sequence length="261" mass="28028">MKQSFGFRFMAVAICFIAGCTALQREGVKQPAAPEVIRIGGGDAALTEVITPVKETYEEENPSLRLVAVQSRPGTELVDLDSGALDAVVSTLDLDAFLKRAAENGTPMDGDHFREVPVGTNQTVVFLNQGVKIKKLTRKQLKGIFTGRITNWKKVGGPNRRIVVVWSPAADGENDAFIKKVMEGEPVVPTFLPVANVEEMRAKVLEMSGAIGIGPSVLVSRGVRVPGSLTVASSVVLITKGEPSPKVQKLLDLIKDVAFLH</sequence>
<name>A0A6V8MQG3_9BACT</name>